<dbReference type="EMBL" id="JAPDPJ010000046">
    <property type="protein sequence ID" value="MCW3788214.1"/>
    <property type="molecule type" value="Genomic_DNA"/>
</dbReference>
<proteinExistence type="predicted"/>
<sequence length="396" mass="47213">MSDLLSNIDRVVDNLNNPEECSFRKLFENNQIQNQIIEFKKNKKLFKQHLNKLALEEKSTEAFKRQIQYYQTSLIKLLDLLYTYQHECVYFNECRKKLLRPKVNFYIGYLELLLQSFPDYFNTAQPVPFFLYLNIRKKLYKLFCKKNIALIQNKSVSDLCLLIKAVFDENTIGFSFQAINYWDDFISGFPKEIIKDATYQNDEKIQKRLLCRYLISINFNHSYIYQFITDDIKGATTEIEDQSKRIHYLSRIKKNISQIVDLNSKSFYPYGETLKQMSLNWIKKEINYYKYSYTIIQEQSISEVDKVQSRSVNKFKTNFSVGQMGCFLRTLVDNKIMDIDKDRIGEFIKLFSDNFSSLRSVNVSTKHLSNKYYEQNEYALKSTKEIFLKLYRSSNN</sequence>
<keyword evidence="2" id="KW-1185">Reference proteome</keyword>
<accession>A0AAE3M7G6</accession>
<protein>
    <submittedName>
        <fullName evidence="1">Uncharacterized protein</fullName>
    </submittedName>
</protein>
<comment type="caution">
    <text evidence="1">The sequence shown here is derived from an EMBL/GenBank/DDBJ whole genome shotgun (WGS) entry which is preliminary data.</text>
</comment>
<dbReference type="RefSeq" id="WP_301191775.1">
    <property type="nucleotide sequence ID" value="NZ_JAPDPJ010000046.1"/>
</dbReference>
<dbReference type="AlphaFoldDB" id="A0AAE3M7G6"/>
<evidence type="ECO:0000313" key="1">
    <source>
        <dbReference type="EMBL" id="MCW3788214.1"/>
    </source>
</evidence>
<gene>
    <name evidence="1" type="ORF">OM075_17215</name>
</gene>
<evidence type="ECO:0000313" key="2">
    <source>
        <dbReference type="Proteomes" id="UP001209229"/>
    </source>
</evidence>
<name>A0AAE3M7G6_9BACT</name>
<dbReference type="Proteomes" id="UP001209229">
    <property type="component" value="Unassembled WGS sequence"/>
</dbReference>
<reference evidence="1" key="1">
    <citation type="submission" date="2022-10" db="EMBL/GenBank/DDBJ databases">
        <authorList>
            <person name="Yu W.X."/>
        </authorList>
    </citation>
    <scope>NUCLEOTIDE SEQUENCE</scope>
    <source>
        <strain evidence="1">AAT</strain>
    </source>
</reference>
<organism evidence="1 2">
    <name type="scientific">Plebeiibacterium sediminum</name>
    <dbReference type="NCBI Taxonomy" id="2992112"/>
    <lineage>
        <taxon>Bacteria</taxon>
        <taxon>Pseudomonadati</taxon>
        <taxon>Bacteroidota</taxon>
        <taxon>Bacteroidia</taxon>
        <taxon>Marinilabiliales</taxon>
        <taxon>Marinilabiliaceae</taxon>
        <taxon>Plebeiibacterium</taxon>
    </lineage>
</organism>